<keyword evidence="3" id="KW-1185">Reference proteome</keyword>
<organism evidence="2 3">
    <name type="scientific">Suillus fuscotomentosus</name>
    <dbReference type="NCBI Taxonomy" id="1912939"/>
    <lineage>
        <taxon>Eukaryota</taxon>
        <taxon>Fungi</taxon>
        <taxon>Dikarya</taxon>
        <taxon>Basidiomycota</taxon>
        <taxon>Agaricomycotina</taxon>
        <taxon>Agaricomycetes</taxon>
        <taxon>Agaricomycetidae</taxon>
        <taxon>Boletales</taxon>
        <taxon>Suillineae</taxon>
        <taxon>Suillaceae</taxon>
        <taxon>Suillus</taxon>
    </lineage>
</organism>
<feature type="compositionally biased region" description="Polar residues" evidence="1">
    <location>
        <begin position="106"/>
        <end position="122"/>
    </location>
</feature>
<gene>
    <name evidence="2" type="ORF">F5891DRAFT_958958</name>
</gene>
<dbReference type="GeneID" id="64669904"/>
<name>A0AAD4HH35_9AGAM</name>
<dbReference type="GO" id="GO:0009982">
    <property type="term" value="F:pseudouridine synthase activity"/>
    <property type="evidence" value="ECO:0007669"/>
    <property type="project" value="InterPro"/>
</dbReference>
<proteinExistence type="predicted"/>
<evidence type="ECO:0000313" key="3">
    <source>
        <dbReference type="Proteomes" id="UP001195769"/>
    </source>
</evidence>
<dbReference type="GO" id="GO:0003723">
    <property type="term" value="F:RNA binding"/>
    <property type="evidence" value="ECO:0007669"/>
    <property type="project" value="InterPro"/>
</dbReference>
<dbReference type="Gene3D" id="3.30.70.580">
    <property type="entry name" value="Pseudouridine synthase I, catalytic domain, N-terminal subdomain"/>
    <property type="match status" value="1"/>
</dbReference>
<dbReference type="EMBL" id="JABBWK010000057">
    <property type="protein sequence ID" value="KAG1896247.1"/>
    <property type="molecule type" value="Genomic_DNA"/>
</dbReference>
<evidence type="ECO:0000313" key="2">
    <source>
        <dbReference type="EMBL" id="KAG1896247.1"/>
    </source>
</evidence>
<accession>A0AAD4HH35</accession>
<feature type="region of interest" description="Disordered" evidence="1">
    <location>
        <begin position="91"/>
        <end position="122"/>
    </location>
</feature>
<dbReference type="Proteomes" id="UP001195769">
    <property type="component" value="Unassembled WGS sequence"/>
</dbReference>
<dbReference type="AlphaFoldDB" id="A0AAD4HH35"/>
<evidence type="ECO:0000256" key="1">
    <source>
        <dbReference type="SAM" id="MobiDB-lite"/>
    </source>
</evidence>
<protein>
    <submittedName>
        <fullName evidence="2">Uncharacterized protein</fullName>
    </submittedName>
</protein>
<reference evidence="2" key="1">
    <citation type="journal article" date="2020" name="New Phytol.">
        <title>Comparative genomics reveals dynamic genome evolution in host specialist ectomycorrhizal fungi.</title>
        <authorList>
            <person name="Lofgren L.A."/>
            <person name="Nguyen N.H."/>
            <person name="Vilgalys R."/>
            <person name="Ruytinx J."/>
            <person name="Liao H.L."/>
            <person name="Branco S."/>
            <person name="Kuo A."/>
            <person name="LaButti K."/>
            <person name="Lipzen A."/>
            <person name="Andreopoulos W."/>
            <person name="Pangilinan J."/>
            <person name="Riley R."/>
            <person name="Hundley H."/>
            <person name="Na H."/>
            <person name="Barry K."/>
            <person name="Grigoriev I.V."/>
            <person name="Stajich J.E."/>
            <person name="Kennedy P.G."/>
        </authorList>
    </citation>
    <scope>NUCLEOTIDE SEQUENCE</scope>
    <source>
        <strain evidence="2">FC203</strain>
    </source>
</reference>
<comment type="caution">
    <text evidence="2">The sequence shown here is derived from an EMBL/GenBank/DDBJ whole genome shotgun (WGS) entry which is preliminary data.</text>
</comment>
<sequence>KPFHFSSHPKRKNRYQVLLFGLGVQGAGGPMTLPIVEDVLFKAFVKARLVDETGAWIVVEKRGRTDRGVQVNAAGQAVSLWVRSALPEHLPKTSLSSSEEELSTENVPRTPNTSRPRNTSSY</sequence>
<dbReference type="InterPro" id="IPR020094">
    <property type="entry name" value="TruA/RsuA/RluB/E/F_N"/>
</dbReference>
<dbReference type="RefSeq" id="XP_041221823.1">
    <property type="nucleotide sequence ID" value="XM_041375606.1"/>
</dbReference>
<feature type="non-terminal residue" evidence="2">
    <location>
        <position position="1"/>
    </location>
</feature>